<keyword evidence="2" id="KW-0812">Transmembrane</keyword>
<evidence type="ECO:0000256" key="1">
    <source>
        <dbReference type="ARBA" id="ARBA00004141"/>
    </source>
</evidence>
<dbReference type="PANTHER" id="PTHR14110">
    <property type="entry name" value="MITOCHONDRIAL IMPORT INNER MEMBRANE TRANSLOCASE SUBUNIT TIM22"/>
    <property type="match status" value="1"/>
</dbReference>
<dbReference type="GO" id="GO:0042721">
    <property type="term" value="C:TIM22 mitochondrial import inner membrane insertion complex"/>
    <property type="evidence" value="ECO:0007669"/>
    <property type="project" value="InterPro"/>
</dbReference>
<name>A0A6A2WGK7_HIBSY</name>
<dbReference type="InterPro" id="IPR039175">
    <property type="entry name" value="TIM22"/>
</dbReference>
<gene>
    <name evidence="5" type="ORF">F3Y22_tig00116984pilonHSYRG00131</name>
</gene>
<dbReference type="GO" id="GO:0030943">
    <property type="term" value="F:mitochondrion targeting sequence binding"/>
    <property type="evidence" value="ECO:0007669"/>
    <property type="project" value="TreeGrafter"/>
</dbReference>
<sequence>MEDELIAVIPCSSIVVDSVLRFTTAGALWGFCSAPYDARKRGLTGLARASFVAKSVGKFGFQCGLVAGVFATTRCSLQRYRKQNDQLNTLIAGAVAGAAVAARTRSWTNVVGVACLVSAFSVAAEVSRTN</sequence>
<dbReference type="GO" id="GO:0008320">
    <property type="term" value="F:protein transmembrane transporter activity"/>
    <property type="evidence" value="ECO:0007669"/>
    <property type="project" value="TreeGrafter"/>
</dbReference>
<protein>
    <submittedName>
        <fullName evidence="5">Outer envelope pore protein 16-4</fullName>
    </submittedName>
</protein>
<evidence type="ECO:0000256" key="2">
    <source>
        <dbReference type="ARBA" id="ARBA00022692"/>
    </source>
</evidence>
<accession>A0A6A2WGK7</accession>
<dbReference type="GO" id="GO:0045039">
    <property type="term" value="P:protein insertion into mitochondrial inner membrane"/>
    <property type="evidence" value="ECO:0007669"/>
    <property type="project" value="InterPro"/>
</dbReference>
<dbReference type="Pfam" id="PF02466">
    <property type="entry name" value="Tim17"/>
    <property type="match status" value="1"/>
</dbReference>
<evidence type="ECO:0000256" key="3">
    <source>
        <dbReference type="ARBA" id="ARBA00022989"/>
    </source>
</evidence>
<dbReference type="Proteomes" id="UP000436088">
    <property type="component" value="Unassembled WGS sequence"/>
</dbReference>
<dbReference type="OrthoDB" id="1865977at2759"/>
<organism evidence="5 6">
    <name type="scientific">Hibiscus syriacus</name>
    <name type="common">Rose of Sharon</name>
    <dbReference type="NCBI Taxonomy" id="106335"/>
    <lineage>
        <taxon>Eukaryota</taxon>
        <taxon>Viridiplantae</taxon>
        <taxon>Streptophyta</taxon>
        <taxon>Embryophyta</taxon>
        <taxon>Tracheophyta</taxon>
        <taxon>Spermatophyta</taxon>
        <taxon>Magnoliopsida</taxon>
        <taxon>eudicotyledons</taxon>
        <taxon>Gunneridae</taxon>
        <taxon>Pentapetalae</taxon>
        <taxon>rosids</taxon>
        <taxon>malvids</taxon>
        <taxon>Malvales</taxon>
        <taxon>Malvaceae</taxon>
        <taxon>Malvoideae</taxon>
        <taxon>Hibiscus</taxon>
    </lineage>
</organism>
<comment type="subcellular location">
    <subcellularLocation>
        <location evidence="1">Membrane</location>
        <topology evidence="1">Multi-pass membrane protein</topology>
    </subcellularLocation>
</comment>
<dbReference type="AlphaFoldDB" id="A0A6A2WGK7"/>
<dbReference type="PANTHER" id="PTHR14110:SF5">
    <property type="entry name" value="OUTER ENVELOPE PORE PROTEIN 16-4, CHLOROPLASTIC"/>
    <property type="match status" value="1"/>
</dbReference>
<proteinExistence type="predicted"/>
<reference evidence="5" key="1">
    <citation type="submission" date="2019-09" db="EMBL/GenBank/DDBJ databases">
        <title>Draft genome information of white flower Hibiscus syriacus.</title>
        <authorList>
            <person name="Kim Y.-M."/>
        </authorList>
    </citation>
    <scope>NUCLEOTIDE SEQUENCE [LARGE SCALE GENOMIC DNA]</scope>
    <source>
        <strain evidence="5">YM2019G1</strain>
    </source>
</reference>
<evidence type="ECO:0000313" key="6">
    <source>
        <dbReference type="Proteomes" id="UP000436088"/>
    </source>
</evidence>
<keyword evidence="6" id="KW-1185">Reference proteome</keyword>
<keyword evidence="3" id="KW-1133">Transmembrane helix</keyword>
<evidence type="ECO:0000313" key="5">
    <source>
        <dbReference type="EMBL" id="KAE8657658.1"/>
    </source>
</evidence>
<dbReference type="EMBL" id="VEPZ02001756">
    <property type="protein sequence ID" value="KAE8657658.1"/>
    <property type="molecule type" value="Genomic_DNA"/>
</dbReference>
<comment type="caution">
    <text evidence="5">The sequence shown here is derived from an EMBL/GenBank/DDBJ whole genome shotgun (WGS) entry which is preliminary data.</text>
</comment>
<keyword evidence="4" id="KW-0472">Membrane</keyword>
<evidence type="ECO:0000256" key="4">
    <source>
        <dbReference type="ARBA" id="ARBA00023136"/>
    </source>
</evidence>